<dbReference type="KEGG" id="acan:ACA1_363140"/>
<gene>
    <name evidence="1" type="ORF">ACA1_363140</name>
</gene>
<name>L8GHZ7_ACACF</name>
<reference evidence="1 2" key="1">
    <citation type="journal article" date="2013" name="Genome Biol.">
        <title>Genome of Acanthamoeba castellanii highlights extensive lateral gene transfer and early evolution of tyrosine kinase signaling.</title>
        <authorList>
            <person name="Clarke M."/>
            <person name="Lohan A.J."/>
            <person name="Liu B."/>
            <person name="Lagkouvardos I."/>
            <person name="Roy S."/>
            <person name="Zafar N."/>
            <person name="Bertelli C."/>
            <person name="Schilde C."/>
            <person name="Kianianmomeni A."/>
            <person name="Burglin T.R."/>
            <person name="Frech C."/>
            <person name="Turcotte B."/>
            <person name="Kopec K.O."/>
            <person name="Synnott J.M."/>
            <person name="Choo C."/>
            <person name="Paponov I."/>
            <person name="Finkler A."/>
            <person name="Soon Heng Tan C."/>
            <person name="Hutchins A.P."/>
            <person name="Weinmeier T."/>
            <person name="Rattei T."/>
            <person name="Chu J.S."/>
            <person name="Gimenez G."/>
            <person name="Irimia M."/>
            <person name="Rigden D.J."/>
            <person name="Fitzpatrick D.A."/>
            <person name="Lorenzo-Morales J."/>
            <person name="Bateman A."/>
            <person name="Chiu C.H."/>
            <person name="Tang P."/>
            <person name="Hegemann P."/>
            <person name="Fromm H."/>
            <person name="Raoult D."/>
            <person name="Greub G."/>
            <person name="Miranda-Saavedra D."/>
            <person name="Chen N."/>
            <person name="Nash P."/>
            <person name="Ginger M.L."/>
            <person name="Horn M."/>
            <person name="Schaap P."/>
            <person name="Caler L."/>
            <person name="Loftus B."/>
        </authorList>
    </citation>
    <scope>NUCLEOTIDE SEQUENCE [LARGE SCALE GENOMIC DNA]</scope>
    <source>
        <strain evidence="1 2">Neff</strain>
    </source>
</reference>
<dbReference type="AlphaFoldDB" id="L8GHZ7"/>
<evidence type="ECO:0000313" key="1">
    <source>
        <dbReference type="EMBL" id="ELR11816.1"/>
    </source>
</evidence>
<protein>
    <submittedName>
        <fullName evidence="1">Uncharacterized protein</fullName>
    </submittedName>
</protein>
<dbReference type="RefSeq" id="XP_004333829.1">
    <property type="nucleotide sequence ID" value="XM_004333781.1"/>
</dbReference>
<proteinExistence type="predicted"/>
<sequence length="64" mass="7215">MSAVPARPYKDDFIDTPARWPELTNTPDMAHTKRLAFASWVMATYLPICDDIMEANNAPAWAFA</sequence>
<dbReference type="Proteomes" id="UP000011083">
    <property type="component" value="Unassembled WGS sequence"/>
</dbReference>
<dbReference type="GeneID" id="14912277"/>
<keyword evidence="2" id="KW-1185">Reference proteome</keyword>
<accession>L8GHZ7</accession>
<dbReference type="VEuPathDB" id="AmoebaDB:ACA1_363140"/>
<dbReference type="EMBL" id="KB008147">
    <property type="protein sequence ID" value="ELR11816.1"/>
    <property type="molecule type" value="Genomic_DNA"/>
</dbReference>
<evidence type="ECO:0000313" key="2">
    <source>
        <dbReference type="Proteomes" id="UP000011083"/>
    </source>
</evidence>
<organism evidence="1 2">
    <name type="scientific">Acanthamoeba castellanii (strain ATCC 30010 / Neff)</name>
    <dbReference type="NCBI Taxonomy" id="1257118"/>
    <lineage>
        <taxon>Eukaryota</taxon>
        <taxon>Amoebozoa</taxon>
        <taxon>Discosea</taxon>
        <taxon>Longamoebia</taxon>
        <taxon>Centramoebida</taxon>
        <taxon>Acanthamoebidae</taxon>
        <taxon>Acanthamoeba</taxon>
    </lineage>
</organism>